<organism evidence="1 2">
    <name type="scientific">Cuscuta europaea</name>
    <name type="common">European dodder</name>
    <dbReference type="NCBI Taxonomy" id="41803"/>
    <lineage>
        <taxon>Eukaryota</taxon>
        <taxon>Viridiplantae</taxon>
        <taxon>Streptophyta</taxon>
        <taxon>Embryophyta</taxon>
        <taxon>Tracheophyta</taxon>
        <taxon>Spermatophyta</taxon>
        <taxon>Magnoliopsida</taxon>
        <taxon>eudicotyledons</taxon>
        <taxon>Gunneridae</taxon>
        <taxon>Pentapetalae</taxon>
        <taxon>asterids</taxon>
        <taxon>lamiids</taxon>
        <taxon>Solanales</taxon>
        <taxon>Convolvulaceae</taxon>
        <taxon>Cuscuteae</taxon>
        <taxon>Cuscuta</taxon>
        <taxon>Cuscuta subgen. Cuscuta</taxon>
    </lineage>
</organism>
<gene>
    <name evidence="1" type="ORF">CEURO_LOCUS21842</name>
</gene>
<dbReference type="Proteomes" id="UP001152484">
    <property type="component" value="Unassembled WGS sequence"/>
</dbReference>
<evidence type="ECO:0000313" key="1">
    <source>
        <dbReference type="EMBL" id="CAH9118192.1"/>
    </source>
</evidence>
<dbReference type="PANTHER" id="PTHR11439:SF455">
    <property type="entry name" value="RLK (RECEPTOR-LIKE PROTEIN KINASE) 8, PUTATIVE-RELATED"/>
    <property type="match status" value="1"/>
</dbReference>
<dbReference type="EMBL" id="CAMAPE010000075">
    <property type="protein sequence ID" value="CAH9118192.1"/>
    <property type="molecule type" value="Genomic_DNA"/>
</dbReference>
<dbReference type="CDD" id="cd09272">
    <property type="entry name" value="RNase_HI_RT_Ty1"/>
    <property type="match status" value="1"/>
</dbReference>
<comment type="caution">
    <text evidence="1">The sequence shown here is derived from an EMBL/GenBank/DDBJ whole genome shotgun (WGS) entry which is preliminary data.</text>
</comment>
<accession>A0A9P1EMM9</accession>
<sequence>MHLVAPPTLRAFVDADWAGNPNDRSSTSANAIFLGESLISWRLVKQRTIAKFSTEAEYRGLSTAASETIWIESLLRELRYPLLSPPLLLCDNKGATTSSVNLVFHSRMKHVAIDFHFVRQRVQRGLLEVHHIPSSAQIADSLTKPLPRHSFILLRDKLRILGSDRMPGLRGCIEGNK</sequence>
<dbReference type="AlphaFoldDB" id="A0A9P1EMM9"/>
<protein>
    <recommendedName>
        <fullName evidence="3">Retrovirus-related Pol polyprotein from transposon RE2</fullName>
    </recommendedName>
</protein>
<dbReference type="OrthoDB" id="1931513at2759"/>
<keyword evidence="2" id="KW-1185">Reference proteome</keyword>
<dbReference type="PANTHER" id="PTHR11439">
    <property type="entry name" value="GAG-POL-RELATED RETROTRANSPOSON"/>
    <property type="match status" value="1"/>
</dbReference>
<evidence type="ECO:0000313" key="2">
    <source>
        <dbReference type="Proteomes" id="UP001152484"/>
    </source>
</evidence>
<proteinExistence type="predicted"/>
<reference evidence="1" key="1">
    <citation type="submission" date="2022-07" db="EMBL/GenBank/DDBJ databases">
        <authorList>
            <person name="Macas J."/>
            <person name="Novak P."/>
            <person name="Neumann P."/>
        </authorList>
    </citation>
    <scope>NUCLEOTIDE SEQUENCE</scope>
</reference>
<evidence type="ECO:0008006" key="3">
    <source>
        <dbReference type="Google" id="ProtNLM"/>
    </source>
</evidence>
<name>A0A9P1EMM9_CUSEU</name>